<dbReference type="EMBL" id="BMZM01000003">
    <property type="protein sequence ID" value="GHC30607.1"/>
    <property type="molecule type" value="Genomic_DNA"/>
</dbReference>
<dbReference type="SUPFAM" id="SSF54909">
    <property type="entry name" value="Dimeric alpha+beta barrel"/>
    <property type="match status" value="1"/>
</dbReference>
<protein>
    <recommendedName>
        <fullName evidence="2">YCII-related domain-containing protein</fullName>
    </recommendedName>
</protein>
<dbReference type="Gene3D" id="3.30.70.1060">
    <property type="entry name" value="Dimeric alpha+beta barrel"/>
    <property type="match status" value="1"/>
</dbReference>
<dbReference type="Proteomes" id="UP000604243">
    <property type="component" value="Unassembled WGS sequence"/>
</dbReference>
<gene>
    <name evidence="3" type="ORF">GCM10010082_25950</name>
</gene>
<keyword evidence="4" id="KW-1185">Reference proteome</keyword>
<dbReference type="PANTHER" id="PTHR33606">
    <property type="entry name" value="PROTEIN YCII"/>
    <property type="match status" value="1"/>
</dbReference>
<evidence type="ECO:0000259" key="2">
    <source>
        <dbReference type="Pfam" id="PF03795"/>
    </source>
</evidence>
<name>A0ABQ3FN73_9GAMM</name>
<feature type="domain" description="YCII-related" evidence="2">
    <location>
        <begin position="8"/>
        <end position="91"/>
    </location>
</feature>
<dbReference type="InterPro" id="IPR005545">
    <property type="entry name" value="YCII"/>
</dbReference>
<accession>A0ABQ3FN73</accession>
<comment type="caution">
    <text evidence="3">The sequence shown here is derived from an EMBL/GenBank/DDBJ whole genome shotgun (WGS) entry which is preliminary data.</text>
</comment>
<dbReference type="Pfam" id="PF03795">
    <property type="entry name" value="YCII"/>
    <property type="match status" value="1"/>
</dbReference>
<evidence type="ECO:0000256" key="1">
    <source>
        <dbReference type="ARBA" id="ARBA00007689"/>
    </source>
</evidence>
<evidence type="ECO:0000313" key="3">
    <source>
        <dbReference type="EMBL" id="GHC30607.1"/>
    </source>
</evidence>
<dbReference type="RefSeq" id="WP_189518856.1">
    <property type="nucleotide sequence ID" value="NZ_BMZM01000003.1"/>
</dbReference>
<proteinExistence type="inferred from homology"/>
<organism evidence="3 4">
    <name type="scientific">Kushneria pakistanensis</name>
    <dbReference type="NCBI Taxonomy" id="1508770"/>
    <lineage>
        <taxon>Bacteria</taxon>
        <taxon>Pseudomonadati</taxon>
        <taxon>Pseudomonadota</taxon>
        <taxon>Gammaproteobacteria</taxon>
        <taxon>Oceanospirillales</taxon>
        <taxon>Halomonadaceae</taxon>
        <taxon>Kushneria</taxon>
    </lineage>
</organism>
<dbReference type="InterPro" id="IPR011008">
    <property type="entry name" value="Dimeric_a/b-barrel"/>
</dbReference>
<dbReference type="PANTHER" id="PTHR33606:SF3">
    <property type="entry name" value="PROTEIN YCII"/>
    <property type="match status" value="1"/>
</dbReference>
<reference evidence="4" key="1">
    <citation type="journal article" date="2019" name="Int. J. Syst. Evol. Microbiol.">
        <title>The Global Catalogue of Microorganisms (GCM) 10K type strain sequencing project: providing services to taxonomists for standard genome sequencing and annotation.</title>
        <authorList>
            <consortium name="The Broad Institute Genomics Platform"/>
            <consortium name="The Broad Institute Genome Sequencing Center for Infectious Disease"/>
            <person name="Wu L."/>
            <person name="Ma J."/>
        </authorList>
    </citation>
    <scope>NUCLEOTIDE SEQUENCE [LARGE SCALE GENOMIC DNA]</scope>
    <source>
        <strain evidence="4">KCTC 42082</strain>
    </source>
</reference>
<dbReference type="InterPro" id="IPR051807">
    <property type="entry name" value="Sec-metab_biosynth-assoc"/>
</dbReference>
<evidence type="ECO:0000313" key="4">
    <source>
        <dbReference type="Proteomes" id="UP000604243"/>
    </source>
</evidence>
<comment type="similarity">
    <text evidence="1">Belongs to the YciI family.</text>
</comment>
<sequence length="98" mass="11518">MTQYTLLAWDYTDDGALERRMGCREAHLEGLRELYQQGHFIGGGVMLDDNGRMIGSNAHFQFEDRAAMDAWLETEPYVKERVWEHIEIREIRLFNPQA</sequence>